<comment type="subunit">
    <text evidence="5">Part of the 50S ribosomal subunit; part of the 5S rRNA/L5/L18/L25 subcomplex. Contacts the 5S rRNA. Binds to the 5S rRNA independently of L5 and L18.</text>
</comment>
<dbReference type="InterPro" id="IPR037121">
    <property type="entry name" value="Ribosomal_bL25_C"/>
</dbReference>
<protein>
    <recommendedName>
        <fullName evidence="5">Large ribosomal subunit protein bL25</fullName>
    </recommendedName>
    <alternativeName>
        <fullName evidence="5">General stress protein CTC</fullName>
    </alternativeName>
</protein>
<dbReference type="InterPro" id="IPR029751">
    <property type="entry name" value="Ribosomal_L25_dom"/>
</dbReference>
<reference evidence="9 10" key="1">
    <citation type="journal article" date="2012" name="PLoS ONE">
        <title>The purine-utilizing bacterium Clostridium acidurici 9a: a genome-guided metabolic reconsideration.</title>
        <authorList>
            <person name="Hartwich K."/>
            <person name="Poehlein A."/>
            <person name="Daniel R."/>
        </authorList>
    </citation>
    <scope>NUCLEOTIDE SEQUENCE [LARGE SCALE GENOMIC DNA]</scope>
    <source>
        <strain evidence="10">ATCC 7906 / DSM 604 / BCRC 14475 / CIP 104303 / KCTC 5404 / NCIMB 10678 / 9a</strain>
    </source>
</reference>
<dbReference type="Gene3D" id="2.170.120.20">
    <property type="entry name" value="Ribosomal protein L25, beta domain"/>
    <property type="match status" value="1"/>
</dbReference>
<dbReference type="AlphaFoldDB" id="K0AV89"/>
<evidence type="ECO:0000259" key="7">
    <source>
        <dbReference type="Pfam" id="PF01386"/>
    </source>
</evidence>
<dbReference type="Gene3D" id="2.40.240.10">
    <property type="entry name" value="Ribosomal Protein L25, Chain P"/>
    <property type="match status" value="1"/>
</dbReference>
<keyword evidence="4 5" id="KW-0687">Ribonucleoprotein</keyword>
<dbReference type="PATRIC" id="fig|1128398.3.peg.103"/>
<dbReference type="InterPro" id="IPR020057">
    <property type="entry name" value="Ribosomal_bL25_b-dom"/>
</dbReference>
<dbReference type="InterPro" id="IPR011035">
    <property type="entry name" value="Ribosomal_bL25/Gln-tRNA_synth"/>
</dbReference>
<dbReference type="RefSeq" id="WP_014966321.1">
    <property type="nucleotide sequence ID" value="NC_018664.1"/>
</dbReference>
<evidence type="ECO:0000259" key="8">
    <source>
        <dbReference type="Pfam" id="PF14693"/>
    </source>
</evidence>
<dbReference type="InterPro" id="IPR020056">
    <property type="entry name" value="Rbsml_bL25/Gln-tRNA_synth_N"/>
</dbReference>
<evidence type="ECO:0000256" key="1">
    <source>
        <dbReference type="ARBA" id="ARBA00022730"/>
    </source>
</evidence>
<comment type="similarity">
    <text evidence="5">Belongs to the bacterial ribosomal protein bL25 family. CTC subfamily.</text>
</comment>
<feature type="compositionally biased region" description="Acidic residues" evidence="6">
    <location>
        <begin position="182"/>
        <end position="195"/>
    </location>
</feature>
<evidence type="ECO:0000313" key="9">
    <source>
        <dbReference type="EMBL" id="AFS77184.1"/>
    </source>
</evidence>
<dbReference type="PANTHER" id="PTHR33284">
    <property type="entry name" value="RIBOSOMAL PROTEIN L25/GLN-TRNA SYNTHETASE, ANTI-CODON-BINDING DOMAIN-CONTAINING PROTEIN"/>
    <property type="match status" value="1"/>
</dbReference>
<dbReference type="GO" id="GO:0003735">
    <property type="term" value="F:structural constituent of ribosome"/>
    <property type="evidence" value="ECO:0007669"/>
    <property type="project" value="InterPro"/>
</dbReference>
<dbReference type="Pfam" id="PF01386">
    <property type="entry name" value="Ribosomal_L25p"/>
    <property type="match status" value="1"/>
</dbReference>
<dbReference type="PANTHER" id="PTHR33284:SF1">
    <property type="entry name" value="RIBOSOMAL PROTEIN L25_GLN-TRNA SYNTHETASE, ANTI-CODON-BINDING DOMAIN-CONTAINING PROTEIN"/>
    <property type="match status" value="1"/>
</dbReference>
<name>K0AV89_GOTA9</name>
<dbReference type="Pfam" id="PF14693">
    <property type="entry name" value="Ribosomal_TL5_C"/>
    <property type="match status" value="1"/>
</dbReference>
<dbReference type="SUPFAM" id="SSF50715">
    <property type="entry name" value="Ribosomal protein L25-like"/>
    <property type="match status" value="1"/>
</dbReference>
<feature type="compositionally biased region" description="Polar residues" evidence="6">
    <location>
        <begin position="197"/>
        <end position="208"/>
    </location>
</feature>
<dbReference type="KEGG" id="cad:Curi_c01040"/>
<feature type="domain" description="Large ribosomal subunit protein bL25 L25" evidence="7">
    <location>
        <begin position="4"/>
        <end position="89"/>
    </location>
</feature>
<dbReference type="GO" id="GO:0008097">
    <property type="term" value="F:5S rRNA binding"/>
    <property type="evidence" value="ECO:0007669"/>
    <property type="project" value="InterPro"/>
</dbReference>
<dbReference type="InterPro" id="IPR020930">
    <property type="entry name" value="Ribosomal_uL5_bac-type"/>
</dbReference>
<gene>
    <name evidence="5" type="primary">rplY</name>
    <name evidence="5" type="synonym">ctc</name>
    <name evidence="9" type="ordered locus">Curi_c01040</name>
</gene>
<evidence type="ECO:0000256" key="3">
    <source>
        <dbReference type="ARBA" id="ARBA00022980"/>
    </source>
</evidence>
<evidence type="ECO:0000313" key="10">
    <source>
        <dbReference type="Proteomes" id="UP000006094"/>
    </source>
</evidence>
<proteinExistence type="inferred from homology"/>
<feature type="region of interest" description="Disordered" evidence="6">
    <location>
        <begin position="182"/>
        <end position="208"/>
    </location>
</feature>
<dbReference type="InterPro" id="IPR001021">
    <property type="entry name" value="Ribosomal_bL25_long"/>
</dbReference>
<evidence type="ECO:0000256" key="6">
    <source>
        <dbReference type="SAM" id="MobiDB-lite"/>
    </source>
</evidence>
<organism evidence="9 10">
    <name type="scientific">Gottschalkia acidurici (strain ATCC 7906 / DSM 604 / BCRC 14475 / CIP 104303 / KCTC 5404 / NCIMB 10678 / 9a)</name>
    <name type="common">Clostridium acidurici</name>
    <dbReference type="NCBI Taxonomy" id="1128398"/>
    <lineage>
        <taxon>Bacteria</taxon>
        <taxon>Bacillati</taxon>
        <taxon>Bacillota</taxon>
        <taxon>Tissierellia</taxon>
        <taxon>Tissierellales</taxon>
        <taxon>Gottschalkiaceae</taxon>
        <taxon>Gottschalkia</taxon>
    </lineage>
</organism>
<keyword evidence="1 5" id="KW-0699">rRNA-binding</keyword>
<dbReference type="GO" id="GO:0022625">
    <property type="term" value="C:cytosolic large ribosomal subunit"/>
    <property type="evidence" value="ECO:0007669"/>
    <property type="project" value="TreeGrafter"/>
</dbReference>
<dbReference type="eggNOG" id="COG1825">
    <property type="taxonomic scope" value="Bacteria"/>
</dbReference>
<evidence type="ECO:0000256" key="2">
    <source>
        <dbReference type="ARBA" id="ARBA00022884"/>
    </source>
</evidence>
<feature type="domain" description="Large ribosomal subunit protein bL25 beta" evidence="8">
    <location>
        <begin position="98"/>
        <end position="178"/>
    </location>
</feature>
<dbReference type="EMBL" id="CP003326">
    <property type="protein sequence ID" value="AFS77184.1"/>
    <property type="molecule type" value="Genomic_DNA"/>
</dbReference>
<dbReference type="HAMAP" id="MF_01334">
    <property type="entry name" value="Ribosomal_bL25_CTC"/>
    <property type="match status" value="1"/>
</dbReference>
<accession>K0AV89</accession>
<evidence type="ECO:0000256" key="4">
    <source>
        <dbReference type="ARBA" id="ARBA00023274"/>
    </source>
</evidence>
<dbReference type="NCBIfam" id="TIGR00731">
    <property type="entry name" value="bL25_bact_ctc"/>
    <property type="match status" value="1"/>
</dbReference>
<evidence type="ECO:0000256" key="5">
    <source>
        <dbReference type="HAMAP-Rule" id="MF_01334"/>
    </source>
</evidence>
<dbReference type="HOGENOM" id="CLU_075939_2_2_9"/>
<dbReference type="STRING" id="1128398.Curi_c01040"/>
<dbReference type="GO" id="GO:0006412">
    <property type="term" value="P:translation"/>
    <property type="evidence" value="ECO:0007669"/>
    <property type="project" value="UniProtKB-UniRule"/>
</dbReference>
<keyword evidence="2 5" id="KW-0694">RNA-binding</keyword>
<dbReference type="Proteomes" id="UP000006094">
    <property type="component" value="Chromosome"/>
</dbReference>
<dbReference type="CDD" id="cd00495">
    <property type="entry name" value="Ribosomal_L25_TL5_CTC"/>
    <property type="match status" value="1"/>
</dbReference>
<sequence>MIVNCVAREDKGSRKSGRLRTAGYIPAVIYGSNFSNHVIALNDKEIREALRKLGENALVKVEIDGKLETAMIKDIQRVPVGNKILHIDLQQVSSTERIQVQVPIILVGRELKANEGVLQQQLDGLDIDCLAVDIPRNITIDVSHLGVGDSFTVSDIKVEGDFTIVNDGEEVIASIVAATMQEEAEDGGEEVDASDVTEVSSSNEGSEE</sequence>
<comment type="function">
    <text evidence="5">This is one of the proteins that binds to the 5S RNA in the ribosome where it forms part of the central protuberance.</text>
</comment>
<keyword evidence="3 5" id="KW-0689">Ribosomal protein</keyword>
<keyword evidence="10" id="KW-1185">Reference proteome</keyword>